<dbReference type="SUPFAM" id="SSF88874">
    <property type="entry name" value="Receptor-binding domain of short tail fibre protein gp12"/>
    <property type="match status" value="1"/>
</dbReference>
<gene>
    <name evidence="3" type="ORF">UFOVP668_14</name>
</gene>
<protein>
    <submittedName>
        <fullName evidence="3">MdpB Microcystin-dependent protein</fullName>
    </submittedName>
</protein>
<feature type="domain" description="Phage tail collar" evidence="2">
    <location>
        <begin position="16"/>
        <end position="73"/>
    </location>
</feature>
<accession>A0A6J5NK01</accession>
<reference evidence="3" key="1">
    <citation type="submission" date="2020-04" db="EMBL/GenBank/DDBJ databases">
        <authorList>
            <person name="Chiriac C."/>
            <person name="Salcher M."/>
            <person name="Ghai R."/>
            <person name="Kavagutti S V."/>
        </authorList>
    </citation>
    <scope>NUCLEOTIDE SEQUENCE</scope>
</reference>
<evidence type="ECO:0000259" key="2">
    <source>
        <dbReference type="Pfam" id="PF07484"/>
    </source>
</evidence>
<proteinExistence type="predicted"/>
<organism evidence="3">
    <name type="scientific">uncultured Caudovirales phage</name>
    <dbReference type="NCBI Taxonomy" id="2100421"/>
    <lineage>
        <taxon>Viruses</taxon>
        <taxon>Duplodnaviria</taxon>
        <taxon>Heunggongvirae</taxon>
        <taxon>Uroviricota</taxon>
        <taxon>Caudoviricetes</taxon>
        <taxon>Peduoviridae</taxon>
        <taxon>Maltschvirus</taxon>
        <taxon>Maltschvirus maltsch</taxon>
    </lineage>
</organism>
<dbReference type="InterPro" id="IPR037053">
    <property type="entry name" value="Phage_tail_collar_dom_sf"/>
</dbReference>
<feature type="compositionally biased region" description="Polar residues" evidence="1">
    <location>
        <begin position="95"/>
        <end position="119"/>
    </location>
</feature>
<feature type="region of interest" description="Disordered" evidence="1">
    <location>
        <begin position="85"/>
        <end position="134"/>
    </location>
</feature>
<feature type="region of interest" description="Disordered" evidence="1">
    <location>
        <begin position="166"/>
        <end position="197"/>
    </location>
</feature>
<dbReference type="InterPro" id="IPR011083">
    <property type="entry name" value="Phage_tail_collar_dom"/>
</dbReference>
<dbReference type="Pfam" id="PF07484">
    <property type="entry name" value="Collar"/>
    <property type="match status" value="1"/>
</dbReference>
<evidence type="ECO:0000256" key="1">
    <source>
        <dbReference type="SAM" id="MobiDB-lite"/>
    </source>
</evidence>
<feature type="compositionally biased region" description="Low complexity" evidence="1">
    <location>
        <begin position="170"/>
        <end position="187"/>
    </location>
</feature>
<name>A0A6J5NK01_9CAUD</name>
<dbReference type="EMBL" id="LR796641">
    <property type="protein sequence ID" value="CAB4155714.1"/>
    <property type="molecule type" value="Genomic_DNA"/>
</dbReference>
<evidence type="ECO:0000313" key="3">
    <source>
        <dbReference type="EMBL" id="CAB4155714.1"/>
    </source>
</evidence>
<sequence length="210" mass="20983">MGISSGTGAVGFMPVGVVVPFAGSTSPAGWQLCYGQAISRTTYAGLFATIGTTYGSGDGSTTFNLPDLRGRVVAGEDDMGGTAASRLTAGGSGITGTTLGASGGTETHTLTSAQMPSHTHTQDSHNHTQNAHSHSLTAPVYGGVISNVAGGFGAYFNRDGVGGSDGTNWQANSTTPTNQATTATNQNTGGGGAHQNTQPTIILNYIIKAA</sequence>
<dbReference type="Gene3D" id="3.90.1340.10">
    <property type="entry name" value="Phage tail collar domain"/>
    <property type="match status" value="1"/>
</dbReference>